<dbReference type="InterPro" id="IPR023346">
    <property type="entry name" value="Lysozyme-like_dom_sf"/>
</dbReference>
<evidence type="ECO:0000256" key="1">
    <source>
        <dbReference type="PIRSR" id="PIRSR611757-1"/>
    </source>
</evidence>
<name>A0A1H7NPN9_9GAMM</name>
<evidence type="ECO:0000313" key="4">
    <source>
        <dbReference type="EMBL" id="SEL25416.1"/>
    </source>
</evidence>
<dbReference type="EMBL" id="FOAA01000012">
    <property type="protein sequence ID" value="SEL25416.1"/>
    <property type="molecule type" value="Genomic_DNA"/>
</dbReference>
<dbReference type="AlphaFoldDB" id="A0A1H7NPN9"/>
<dbReference type="OrthoDB" id="9772911at2"/>
<dbReference type="SUPFAM" id="SSF53955">
    <property type="entry name" value="Lysozyme-like"/>
    <property type="match status" value="1"/>
</dbReference>
<dbReference type="NCBIfam" id="TIGR02282">
    <property type="entry name" value="MltB"/>
    <property type="match status" value="1"/>
</dbReference>
<organism evidence="4 5">
    <name type="scientific">Ectothiorhodospira marina</name>
    <dbReference type="NCBI Taxonomy" id="1396821"/>
    <lineage>
        <taxon>Bacteria</taxon>
        <taxon>Pseudomonadati</taxon>
        <taxon>Pseudomonadota</taxon>
        <taxon>Gammaproteobacteria</taxon>
        <taxon>Chromatiales</taxon>
        <taxon>Ectothiorhodospiraceae</taxon>
        <taxon>Ectothiorhodospira</taxon>
    </lineage>
</organism>
<evidence type="ECO:0000259" key="3">
    <source>
        <dbReference type="Pfam" id="PF13406"/>
    </source>
</evidence>
<gene>
    <name evidence="4" type="ORF">SAMN05444515_11256</name>
</gene>
<sequence>MSFPLPPLVTLMRGSLSSPALRVMTLIMGLCFLFAFISGVSEASPRFKAGDPAYLERDEVQRFIEARVEEGFDEDELRALFAGADGLQRVLDLISTPAEARPWKDYRPIFLTRERIQAGVRFWEAHESTLLRAQERFRVNPDIIVAIIGVETFYGRHAGGFPVFDALVTLGFDYPPRADFFRSELAHYLRLVREEGLDLRATRGSYAGAMGRGQFISSSYREYAVDFDGDGRRDLLDSWPDAIGSVANYFQRHGWSMGAPVVVRAQVESDDYKALVSRPYRARYTLDELAEKGVRPVSSVDPDARFSVIELEAEDGIQVWLGYENFYVITRYNRSPLYAMAVYELSREIREAREAELRGGDDT</sequence>
<dbReference type="Pfam" id="PF13406">
    <property type="entry name" value="SLT_2"/>
    <property type="match status" value="1"/>
</dbReference>
<dbReference type="Proteomes" id="UP000199256">
    <property type="component" value="Unassembled WGS sequence"/>
</dbReference>
<dbReference type="STRING" id="1396821.SAMN05444515_11256"/>
<dbReference type="PANTHER" id="PTHR30163">
    <property type="entry name" value="MEMBRANE-BOUND LYTIC MUREIN TRANSGLYCOSYLASE B"/>
    <property type="match status" value="1"/>
</dbReference>
<dbReference type="InterPro" id="IPR011757">
    <property type="entry name" value="Lytic_transglycosylase_MltB"/>
</dbReference>
<keyword evidence="2" id="KW-1133">Transmembrane helix</keyword>
<evidence type="ECO:0000256" key="2">
    <source>
        <dbReference type="SAM" id="Phobius"/>
    </source>
</evidence>
<dbReference type="FunFam" id="1.10.8.350:FF:000001">
    <property type="entry name" value="Lytic murein transglycosylase B"/>
    <property type="match status" value="1"/>
</dbReference>
<dbReference type="CDD" id="cd13399">
    <property type="entry name" value="Slt35-like"/>
    <property type="match status" value="1"/>
</dbReference>
<feature type="active site" evidence="1">
    <location>
        <position position="151"/>
    </location>
</feature>
<dbReference type="Gene3D" id="1.10.530.10">
    <property type="match status" value="1"/>
</dbReference>
<protein>
    <submittedName>
        <fullName evidence="4">Membrane-bound lytic murein transglycosylase B</fullName>
    </submittedName>
</protein>
<dbReference type="PANTHER" id="PTHR30163:SF9">
    <property type="entry name" value="MEMBRANE-BOUND LYTIC MUREIN TRANSGLYCOSYLASE B"/>
    <property type="match status" value="1"/>
</dbReference>
<reference evidence="5" key="1">
    <citation type="submission" date="2016-10" db="EMBL/GenBank/DDBJ databases">
        <authorList>
            <person name="Varghese N."/>
            <person name="Submissions S."/>
        </authorList>
    </citation>
    <scope>NUCLEOTIDE SEQUENCE [LARGE SCALE GENOMIC DNA]</scope>
    <source>
        <strain evidence="5">DSM 241</strain>
    </source>
</reference>
<dbReference type="InterPro" id="IPR031304">
    <property type="entry name" value="SLT_2"/>
</dbReference>
<keyword evidence="2" id="KW-0812">Transmembrane</keyword>
<keyword evidence="5" id="KW-1185">Reference proteome</keyword>
<dbReference type="GO" id="GO:0009253">
    <property type="term" value="P:peptidoglycan catabolic process"/>
    <property type="evidence" value="ECO:0007669"/>
    <property type="project" value="TreeGrafter"/>
</dbReference>
<dbReference type="RefSeq" id="WP_090254281.1">
    <property type="nucleotide sequence ID" value="NZ_FOAA01000012.1"/>
</dbReference>
<dbReference type="Gene3D" id="1.10.8.350">
    <property type="entry name" value="Bacterial muramidase"/>
    <property type="match status" value="1"/>
</dbReference>
<feature type="domain" description="Transglycosylase SLT" evidence="3">
    <location>
        <begin position="58"/>
        <end position="346"/>
    </location>
</feature>
<dbReference type="InterPro" id="IPR043426">
    <property type="entry name" value="MltB-like"/>
</dbReference>
<feature type="transmembrane region" description="Helical" evidence="2">
    <location>
        <begin position="20"/>
        <end position="40"/>
    </location>
</feature>
<evidence type="ECO:0000313" key="5">
    <source>
        <dbReference type="Proteomes" id="UP000199256"/>
    </source>
</evidence>
<dbReference type="GO" id="GO:0008933">
    <property type="term" value="F:peptidoglycan lytic transglycosylase activity"/>
    <property type="evidence" value="ECO:0007669"/>
    <property type="project" value="TreeGrafter"/>
</dbReference>
<keyword evidence="2" id="KW-0472">Membrane</keyword>
<proteinExistence type="predicted"/>
<accession>A0A1H7NPN9</accession>